<accession>A0A5J9THA2</accession>
<feature type="non-terminal residue" evidence="1">
    <location>
        <position position="1"/>
    </location>
</feature>
<reference evidence="1 2" key="1">
    <citation type="journal article" date="2019" name="Sci. Rep.">
        <title>A high-quality genome of Eragrostis curvula grass provides insights into Poaceae evolution and supports new strategies to enhance forage quality.</title>
        <authorList>
            <person name="Carballo J."/>
            <person name="Santos B.A.C.M."/>
            <person name="Zappacosta D."/>
            <person name="Garbus I."/>
            <person name="Selva J.P."/>
            <person name="Gallo C.A."/>
            <person name="Diaz A."/>
            <person name="Albertini E."/>
            <person name="Caccamo M."/>
            <person name="Echenique V."/>
        </authorList>
    </citation>
    <scope>NUCLEOTIDE SEQUENCE [LARGE SCALE GENOMIC DNA]</scope>
    <source>
        <strain evidence="2">cv. Victoria</strain>
        <tissue evidence="1">Leaf</tissue>
    </source>
</reference>
<comment type="caution">
    <text evidence="1">The sequence shown here is derived from an EMBL/GenBank/DDBJ whole genome shotgun (WGS) entry which is preliminary data.</text>
</comment>
<protein>
    <submittedName>
        <fullName evidence="1">Uncharacterized protein</fullName>
    </submittedName>
</protein>
<evidence type="ECO:0000313" key="2">
    <source>
        <dbReference type="Proteomes" id="UP000324897"/>
    </source>
</evidence>
<gene>
    <name evidence="1" type="ORF">EJB05_43567</name>
</gene>
<organism evidence="1 2">
    <name type="scientific">Eragrostis curvula</name>
    <name type="common">weeping love grass</name>
    <dbReference type="NCBI Taxonomy" id="38414"/>
    <lineage>
        <taxon>Eukaryota</taxon>
        <taxon>Viridiplantae</taxon>
        <taxon>Streptophyta</taxon>
        <taxon>Embryophyta</taxon>
        <taxon>Tracheophyta</taxon>
        <taxon>Spermatophyta</taxon>
        <taxon>Magnoliopsida</taxon>
        <taxon>Liliopsida</taxon>
        <taxon>Poales</taxon>
        <taxon>Poaceae</taxon>
        <taxon>PACMAD clade</taxon>
        <taxon>Chloridoideae</taxon>
        <taxon>Eragrostideae</taxon>
        <taxon>Eragrostidinae</taxon>
        <taxon>Eragrostis</taxon>
    </lineage>
</organism>
<dbReference type="EMBL" id="RWGY01000039">
    <property type="protein sequence ID" value="TVU10061.1"/>
    <property type="molecule type" value="Genomic_DNA"/>
</dbReference>
<sequence>MILIDKLKSLGWKPRKLEETLTDSIEYFDKAGVLHDEDGKPCRLPPLFLPYDRATGAQKEFQWCTQQRREKQGSRRHGVAAARVRDRSRRVCRFVAREAAPLPRLRCARHRPRPWSHPTVDVDYKLAMSSEKLRNLGWKPKSLEDTLADGLEYLENSGLLKEPCRLPYFYRVNAEE</sequence>
<dbReference type="AlphaFoldDB" id="A0A5J9THA2"/>
<keyword evidence="2" id="KW-1185">Reference proteome</keyword>
<name>A0A5J9THA2_9POAL</name>
<proteinExistence type="predicted"/>
<dbReference type="Proteomes" id="UP000324897">
    <property type="component" value="Chromosome 3"/>
</dbReference>
<dbReference type="Gramene" id="TVU10061">
    <property type="protein sequence ID" value="TVU10061"/>
    <property type="gene ID" value="EJB05_43567"/>
</dbReference>
<evidence type="ECO:0000313" key="1">
    <source>
        <dbReference type="EMBL" id="TVU10061.1"/>
    </source>
</evidence>